<dbReference type="GeneID" id="92359481"/>
<proteinExistence type="predicted"/>
<evidence type="ECO:0000313" key="3">
    <source>
        <dbReference type="Proteomes" id="UP000674143"/>
    </source>
</evidence>
<keyword evidence="3" id="KW-1185">Reference proteome</keyword>
<dbReference type="Proteomes" id="UP000674143">
    <property type="component" value="Unassembled WGS sequence"/>
</dbReference>
<feature type="region of interest" description="Disordered" evidence="1">
    <location>
        <begin position="370"/>
        <end position="399"/>
    </location>
</feature>
<feature type="compositionally biased region" description="Polar residues" evidence="1">
    <location>
        <begin position="53"/>
        <end position="65"/>
    </location>
</feature>
<dbReference type="EMBL" id="JAFHLR010000029">
    <property type="protein sequence ID" value="KAG5473481.1"/>
    <property type="molecule type" value="Genomic_DNA"/>
</dbReference>
<dbReference type="KEGG" id="loi:92359481"/>
<feature type="region of interest" description="Disordered" evidence="1">
    <location>
        <begin position="415"/>
        <end position="438"/>
    </location>
</feature>
<feature type="region of interest" description="Disordered" evidence="1">
    <location>
        <begin position="169"/>
        <end position="188"/>
    </location>
</feature>
<gene>
    <name evidence="2" type="ORF">LSCM4_03549</name>
</gene>
<comment type="caution">
    <text evidence="2">The sequence shown here is derived from an EMBL/GenBank/DDBJ whole genome shotgun (WGS) entry which is preliminary data.</text>
</comment>
<feature type="region of interest" description="Disordered" evidence="1">
    <location>
        <begin position="450"/>
        <end position="492"/>
    </location>
</feature>
<name>A0A836KGQ6_9TRYP</name>
<protein>
    <submittedName>
        <fullName evidence="2">Uncharacterized protein</fullName>
    </submittedName>
</protein>
<dbReference type="AlphaFoldDB" id="A0A836KGQ6"/>
<dbReference type="RefSeq" id="XP_067061484.1">
    <property type="nucleotide sequence ID" value="XM_067205547.1"/>
</dbReference>
<feature type="region of interest" description="Disordered" evidence="1">
    <location>
        <begin position="53"/>
        <end position="74"/>
    </location>
</feature>
<sequence length="539" mass="57409">MHYSASTQQLLDELAARERRVLQQLRDLSGMNQSPIAPIRPYVSLPVTPERFNTASPHSASSATLSRLPPSPSAVEREGYQVEKLSCRQQGKNHHDIHNPSRGTAGNLERDLQRLQYLLRHSPLTGGELALAGAGDEDGSGTTSAQQPQQHRTMVDGEGDSAVVHEKRTREVRRPNTSASPVTPEVKRDRRETVAYYAPPPPLTPLAWYSETSPRHPGGYSASPARRSSVLDVGEDLRDGDGTLVSDTLTPFSRVAAGVVSGGSEERFRRANAAMSTERPSAKTVSAAEVSSYRDLDDTVPSEGYSRQCAASAVVSSTGAWQRSPVRWFSSAAAATPRHDGRGEREEVATMLCVSALDTWAKHCSAHERAQEAAPFNSVPMATSPPPTETFSRASHPPLSPFHSAVLSTLKAPAKTALPSTSPPPRVPGPSQFPLARNCRSGASAAGLAFPTPALGEDGAAPPFAATSPRQAGEPQPALHSGGGQHGNGVLAEGRTPRAASTLPLEAMRTISWYALKAFYARQSSSGALLTPLRVEETA</sequence>
<feature type="region of interest" description="Disordered" evidence="1">
    <location>
        <begin position="88"/>
        <end position="107"/>
    </location>
</feature>
<reference evidence="3" key="1">
    <citation type="journal article" date="2021" name="Microbiol. Resour. Announc.">
        <title>LGAAP: Leishmaniinae Genome Assembly and Annotation Pipeline.</title>
        <authorList>
            <person name="Almutairi H."/>
            <person name="Urbaniak M.D."/>
            <person name="Bates M.D."/>
            <person name="Jariyapan N."/>
            <person name="Kwakye-Nuako G."/>
            <person name="Thomaz-Soccol V."/>
            <person name="Al-Salem W.S."/>
            <person name="Dillon R.J."/>
            <person name="Bates P.A."/>
            <person name="Gatherer D."/>
        </authorList>
    </citation>
    <scope>NUCLEOTIDE SEQUENCE [LARGE SCALE GENOMIC DNA]</scope>
</reference>
<feature type="compositionally biased region" description="Polar residues" evidence="1">
    <location>
        <begin position="140"/>
        <end position="152"/>
    </location>
</feature>
<organism evidence="2 3">
    <name type="scientific">Leishmania orientalis</name>
    <dbReference type="NCBI Taxonomy" id="2249476"/>
    <lineage>
        <taxon>Eukaryota</taxon>
        <taxon>Discoba</taxon>
        <taxon>Euglenozoa</taxon>
        <taxon>Kinetoplastea</taxon>
        <taxon>Metakinetoplastina</taxon>
        <taxon>Trypanosomatida</taxon>
        <taxon>Trypanosomatidae</taxon>
        <taxon>Leishmaniinae</taxon>
        <taxon>Leishmania</taxon>
    </lineage>
</organism>
<evidence type="ECO:0000313" key="2">
    <source>
        <dbReference type="EMBL" id="KAG5473481.1"/>
    </source>
</evidence>
<evidence type="ECO:0000256" key="1">
    <source>
        <dbReference type="SAM" id="MobiDB-lite"/>
    </source>
</evidence>
<accession>A0A836KGQ6</accession>
<reference evidence="3" key="2">
    <citation type="journal article" date="2021" name="Sci. Data">
        <title>Chromosome-scale genome sequencing, assembly and annotation of six genomes from subfamily Leishmaniinae.</title>
        <authorList>
            <person name="Almutairi H."/>
            <person name="Urbaniak M.D."/>
            <person name="Bates M.D."/>
            <person name="Jariyapan N."/>
            <person name="Kwakye-Nuako G."/>
            <person name="Thomaz Soccol V."/>
            <person name="Al-Salem W.S."/>
            <person name="Dillon R.J."/>
            <person name="Bates P.A."/>
            <person name="Gatherer D."/>
        </authorList>
    </citation>
    <scope>NUCLEOTIDE SEQUENCE [LARGE SCALE GENOMIC DNA]</scope>
</reference>
<feature type="region of interest" description="Disordered" evidence="1">
    <location>
        <begin position="128"/>
        <end position="163"/>
    </location>
</feature>